<evidence type="ECO:0000313" key="4">
    <source>
        <dbReference type="Proteomes" id="UP000253153"/>
    </source>
</evidence>
<keyword evidence="4" id="KW-1185">Reference proteome</keyword>
<feature type="compositionally biased region" description="Basic and acidic residues" evidence="2">
    <location>
        <begin position="181"/>
        <end position="200"/>
    </location>
</feature>
<comment type="caution">
    <text evidence="3">The sequence shown here is derived from an EMBL/GenBank/DDBJ whole genome shotgun (WGS) entry which is preliminary data.</text>
</comment>
<protein>
    <submittedName>
        <fullName evidence="3">Uncharacterized protein</fullName>
    </submittedName>
</protein>
<keyword evidence="1" id="KW-0175">Coiled coil</keyword>
<dbReference type="GeneID" id="41991065"/>
<dbReference type="RefSeq" id="XP_031020247.1">
    <property type="nucleotide sequence ID" value="XM_031155769.1"/>
</dbReference>
<dbReference type="OrthoDB" id="10377291at2759"/>
<feature type="coiled-coil region" evidence="1">
    <location>
        <begin position="74"/>
        <end position="108"/>
    </location>
</feature>
<dbReference type="EMBL" id="QKXC01000037">
    <property type="protein sequence ID" value="RBR25656.1"/>
    <property type="molecule type" value="Genomic_DNA"/>
</dbReference>
<sequence length="200" mass="22772">MGNKSFSDTEGTATITSEKETPYQMLEIYTVWNFAPVKYNSAAAPSSLNMTKTVEKEEEANFASFQRRVVEASQNELEAQRKSFDNQIACLEKDLVASREEQQIMKREHQNTKTALVKVTNDLDGLRQMHNKGVEEFGNRMGEVEQELAQQKTACKAGLLKQLDYLRQLAQVIAGVEDSSSSEKRKRDSVQEERDDNKRQ</sequence>
<organism evidence="3 4">
    <name type="scientific">Fusarium coffeatum</name>
    <dbReference type="NCBI Taxonomy" id="231269"/>
    <lineage>
        <taxon>Eukaryota</taxon>
        <taxon>Fungi</taxon>
        <taxon>Dikarya</taxon>
        <taxon>Ascomycota</taxon>
        <taxon>Pezizomycotina</taxon>
        <taxon>Sordariomycetes</taxon>
        <taxon>Hypocreomycetidae</taxon>
        <taxon>Hypocreales</taxon>
        <taxon>Nectriaceae</taxon>
        <taxon>Fusarium</taxon>
        <taxon>Fusarium incarnatum-equiseti species complex</taxon>
    </lineage>
</organism>
<evidence type="ECO:0000313" key="3">
    <source>
        <dbReference type="EMBL" id="RBR25656.1"/>
    </source>
</evidence>
<name>A0A366SAE4_9HYPO</name>
<proteinExistence type="predicted"/>
<gene>
    <name evidence="3" type="ORF">FIESC28_01619</name>
</gene>
<evidence type="ECO:0000256" key="2">
    <source>
        <dbReference type="SAM" id="MobiDB-lite"/>
    </source>
</evidence>
<dbReference type="AlphaFoldDB" id="A0A366SAE4"/>
<reference evidence="3 4" key="1">
    <citation type="submission" date="2018-06" db="EMBL/GenBank/DDBJ databases">
        <title>Fusarium incarnatum-equiseti species complex species 28.</title>
        <authorList>
            <person name="Gardiner D.M."/>
        </authorList>
    </citation>
    <scope>NUCLEOTIDE SEQUENCE [LARGE SCALE GENOMIC DNA]</scope>
    <source>
        <strain evidence="3 4">FIESC_28</strain>
    </source>
</reference>
<accession>A0A366SAE4</accession>
<evidence type="ECO:0000256" key="1">
    <source>
        <dbReference type="SAM" id="Coils"/>
    </source>
</evidence>
<feature type="region of interest" description="Disordered" evidence="2">
    <location>
        <begin position="174"/>
        <end position="200"/>
    </location>
</feature>
<dbReference type="Proteomes" id="UP000253153">
    <property type="component" value="Unassembled WGS sequence"/>
</dbReference>